<dbReference type="Pfam" id="PF04082">
    <property type="entry name" value="Fungal_trans"/>
    <property type="match status" value="1"/>
</dbReference>
<dbReference type="Gene3D" id="4.10.240.10">
    <property type="entry name" value="Zn(2)-C6 fungal-type DNA-binding domain"/>
    <property type="match status" value="1"/>
</dbReference>
<dbReference type="InterPro" id="IPR051127">
    <property type="entry name" value="Fungal_SecMet_Regulators"/>
</dbReference>
<evidence type="ECO:0000313" key="7">
    <source>
        <dbReference type="EMBL" id="POR34366.1"/>
    </source>
</evidence>
<evidence type="ECO:0000259" key="6">
    <source>
        <dbReference type="PROSITE" id="PS50048"/>
    </source>
</evidence>
<dbReference type="SMART" id="SM00906">
    <property type="entry name" value="Fungal_trans"/>
    <property type="match status" value="1"/>
</dbReference>
<feature type="region of interest" description="Disordered" evidence="5">
    <location>
        <begin position="51"/>
        <end position="81"/>
    </location>
</feature>
<dbReference type="SUPFAM" id="SSF57701">
    <property type="entry name" value="Zn2/Cys6 DNA-binding domain"/>
    <property type="match status" value="1"/>
</dbReference>
<dbReference type="PANTHER" id="PTHR47424:SF9">
    <property type="entry name" value="TAH-2"/>
    <property type="match status" value="1"/>
</dbReference>
<dbReference type="SMART" id="SM00066">
    <property type="entry name" value="GAL4"/>
    <property type="match status" value="1"/>
</dbReference>
<keyword evidence="2" id="KW-0805">Transcription regulation</keyword>
<comment type="caution">
    <text evidence="7">The sequence shown here is derived from an EMBL/GenBank/DDBJ whole genome shotgun (WGS) entry which is preliminary data.</text>
</comment>
<evidence type="ECO:0000256" key="2">
    <source>
        <dbReference type="ARBA" id="ARBA00023015"/>
    </source>
</evidence>
<dbReference type="PANTHER" id="PTHR47424">
    <property type="entry name" value="REGULATORY PROTEIN GAL4"/>
    <property type="match status" value="1"/>
</dbReference>
<evidence type="ECO:0000256" key="1">
    <source>
        <dbReference type="ARBA" id="ARBA00022723"/>
    </source>
</evidence>
<dbReference type="InterPro" id="IPR007219">
    <property type="entry name" value="XnlR_reg_dom"/>
</dbReference>
<feature type="region of interest" description="Disordered" evidence="5">
    <location>
        <begin position="659"/>
        <end position="682"/>
    </location>
</feature>
<keyword evidence="3" id="KW-0804">Transcription</keyword>
<sequence>MPSKKVKDSERRRCARACESCKRRKERCNGLRPCRRCLQRGVESRCQFAATSMGSPGRQGQVSPSVSAPGRDAPADGSPSIEGFIELQVPARQGAHGWRASTSSASPLPPGEPASPVAQVSRLLRDGRGELIFLGDAANLSFLQIIRRLARDALGPCSFVDDPLRHHLVEAVPETRTRWIASALANPASKPGLENANYLLNWYLLGTNCVLNLFDPSELSDHMAAWIQAPAPAADDDDDGSGCVLYLVLAIGAQSCNEERDELAERYFNWGRYLATSGFAEEPSIATVRTYLLITMYLLGTARRNSAFMYLGLAVRAAYALGIHRNVVAPYFSAEQVTTRARVWTAVRVLDTFMSISLGRPPATTSAASDAMPPAEAHYSAANDLCSIYGSILTDVYAKRMLIPEDMERISERHRRWSAKFSVGIATDNIQPQEYVTGHDGTKQLNIGLCHLKQSYYCSIMLLSRPFLVESVAKHISRMQSAGAGEHHHEPSPPSPREQVLVDACVDSAIRTIDLLQSLVYETVPKRLPFVVNSVFVAALVLGLAMFCDLEDSFPLGTSLALALKLLRKFGTHDAVARRDAAIVESLHAACALYCEQRARRKMEHRRLLVGSLFGGVHDHAERGSSAPQGREGHAAAGPLLSGRQTRQSTSHPIVQLGAAAGEDDGDRATERDLQTGSVSADTQTLCTEGTTLNGGMGGMPNFGNMVNGVLPMSPRAFFFDSSDEFVLLYPTVDARFIQLQQEGGEGMVPDDVLLGGVV</sequence>
<protein>
    <submittedName>
        <fullName evidence="7">C6 transcription factor</fullName>
    </submittedName>
</protein>
<proteinExistence type="predicted"/>
<dbReference type="AlphaFoldDB" id="A0A2S4KW02"/>
<feature type="compositionally biased region" description="Polar residues" evidence="5">
    <location>
        <begin position="51"/>
        <end position="66"/>
    </location>
</feature>
<dbReference type="InterPro" id="IPR036864">
    <property type="entry name" value="Zn2-C6_fun-type_DNA-bd_sf"/>
</dbReference>
<dbReference type="STRING" id="94208.A0A2S4KW02"/>
<reference evidence="7 8" key="1">
    <citation type="submission" date="2018-01" db="EMBL/GenBank/DDBJ databases">
        <title>Harnessing the power of phylogenomics to disentangle the directionality and signatures of interkingdom host jumping in the parasitic fungal genus Tolypocladium.</title>
        <authorList>
            <person name="Quandt C.A."/>
            <person name="Patterson W."/>
            <person name="Spatafora J.W."/>
        </authorList>
    </citation>
    <scope>NUCLEOTIDE SEQUENCE [LARGE SCALE GENOMIC DNA]</scope>
    <source>
        <strain evidence="7 8">NRBC 100945</strain>
    </source>
</reference>
<dbReference type="PROSITE" id="PS50048">
    <property type="entry name" value="ZN2_CY6_FUNGAL_2"/>
    <property type="match status" value="1"/>
</dbReference>
<dbReference type="GO" id="GO:0006351">
    <property type="term" value="P:DNA-templated transcription"/>
    <property type="evidence" value="ECO:0007669"/>
    <property type="project" value="InterPro"/>
</dbReference>
<dbReference type="InterPro" id="IPR001138">
    <property type="entry name" value="Zn2Cys6_DnaBD"/>
</dbReference>
<evidence type="ECO:0000256" key="3">
    <source>
        <dbReference type="ARBA" id="ARBA00023163"/>
    </source>
</evidence>
<dbReference type="GO" id="GO:0008270">
    <property type="term" value="F:zinc ion binding"/>
    <property type="evidence" value="ECO:0007669"/>
    <property type="project" value="InterPro"/>
</dbReference>
<keyword evidence="1" id="KW-0479">Metal-binding</keyword>
<feature type="domain" description="Zn(2)-C6 fungal-type" evidence="6">
    <location>
        <begin position="17"/>
        <end position="48"/>
    </location>
</feature>
<accession>A0A2S4KW02</accession>
<dbReference type="GO" id="GO:0000435">
    <property type="term" value="P:positive regulation of transcription from RNA polymerase II promoter by galactose"/>
    <property type="evidence" value="ECO:0007669"/>
    <property type="project" value="TreeGrafter"/>
</dbReference>
<evidence type="ECO:0000256" key="5">
    <source>
        <dbReference type="SAM" id="MobiDB-lite"/>
    </source>
</evidence>
<gene>
    <name evidence="7" type="ORF">TPAR_05445</name>
</gene>
<feature type="region of interest" description="Disordered" evidence="5">
    <location>
        <begin position="95"/>
        <end position="116"/>
    </location>
</feature>
<dbReference type="PROSITE" id="PS00463">
    <property type="entry name" value="ZN2_CY6_FUNGAL_1"/>
    <property type="match status" value="1"/>
</dbReference>
<dbReference type="GO" id="GO:0000978">
    <property type="term" value="F:RNA polymerase II cis-regulatory region sequence-specific DNA binding"/>
    <property type="evidence" value="ECO:0007669"/>
    <property type="project" value="TreeGrafter"/>
</dbReference>
<evidence type="ECO:0000256" key="4">
    <source>
        <dbReference type="ARBA" id="ARBA00023242"/>
    </source>
</evidence>
<evidence type="ECO:0000313" key="8">
    <source>
        <dbReference type="Proteomes" id="UP000237481"/>
    </source>
</evidence>
<keyword evidence="8" id="KW-1185">Reference proteome</keyword>
<dbReference type="CDD" id="cd12148">
    <property type="entry name" value="fungal_TF_MHR"/>
    <property type="match status" value="1"/>
</dbReference>
<dbReference type="EMBL" id="PKSG01000528">
    <property type="protein sequence ID" value="POR34366.1"/>
    <property type="molecule type" value="Genomic_DNA"/>
</dbReference>
<dbReference type="Pfam" id="PF00172">
    <property type="entry name" value="Zn_clus"/>
    <property type="match status" value="1"/>
</dbReference>
<dbReference type="CDD" id="cd00067">
    <property type="entry name" value="GAL4"/>
    <property type="match status" value="1"/>
</dbReference>
<dbReference type="GO" id="GO:0000981">
    <property type="term" value="F:DNA-binding transcription factor activity, RNA polymerase II-specific"/>
    <property type="evidence" value="ECO:0007669"/>
    <property type="project" value="InterPro"/>
</dbReference>
<keyword evidence="4" id="KW-0539">Nucleus</keyword>
<name>A0A2S4KW02_9HYPO</name>
<dbReference type="OrthoDB" id="47007at2759"/>
<dbReference type="Proteomes" id="UP000237481">
    <property type="component" value="Unassembled WGS sequence"/>
</dbReference>
<dbReference type="GO" id="GO:0005634">
    <property type="term" value="C:nucleus"/>
    <property type="evidence" value="ECO:0007669"/>
    <property type="project" value="TreeGrafter"/>
</dbReference>
<organism evidence="7 8">
    <name type="scientific">Tolypocladium paradoxum</name>
    <dbReference type="NCBI Taxonomy" id="94208"/>
    <lineage>
        <taxon>Eukaryota</taxon>
        <taxon>Fungi</taxon>
        <taxon>Dikarya</taxon>
        <taxon>Ascomycota</taxon>
        <taxon>Pezizomycotina</taxon>
        <taxon>Sordariomycetes</taxon>
        <taxon>Hypocreomycetidae</taxon>
        <taxon>Hypocreales</taxon>
        <taxon>Ophiocordycipitaceae</taxon>
        <taxon>Tolypocladium</taxon>
    </lineage>
</organism>